<comment type="catalytic activity">
    <reaction evidence="5">
        <text>L-ornithine + H(+) = putrescine + CO2</text>
        <dbReference type="Rhea" id="RHEA:22964"/>
        <dbReference type="ChEBI" id="CHEBI:15378"/>
        <dbReference type="ChEBI" id="CHEBI:16526"/>
        <dbReference type="ChEBI" id="CHEBI:46911"/>
        <dbReference type="ChEBI" id="CHEBI:326268"/>
        <dbReference type="EC" id="4.1.1.17"/>
    </reaction>
</comment>
<proteinExistence type="inferred from homology"/>
<evidence type="ECO:0000256" key="3">
    <source>
        <dbReference type="ARBA" id="ARBA00034115"/>
    </source>
</evidence>
<dbReference type="Proteomes" id="UP000233556">
    <property type="component" value="Unassembled WGS sequence"/>
</dbReference>
<dbReference type="InterPro" id="IPR009006">
    <property type="entry name" value="Ala_racemase/Decarboxylase_C"/>
</dbReference>
<dbReference type="GO" id="GO:0004586">
    <property type="term" value="F:ornithine decarboxylase activity"/>
    <property type="evidence" value="ECO:0007669"/>
    <property type="project" value="UniProtKB-EC"/>
</dbReference>
<evidence type="ECO:0000259" key="7">
    <source>
        <dbReference type="Pfam" id="PF00278"/>
    </source>
</evidence>
<protein>
    <recommendedName>
        <fullName evidence="4">ornithine decarboxylase</fullName>
        <ecNumber evidence="4">4.1.1.17</ecNumber>
    </recommendedName>
</protein>
<dbReference type="InterPro" id="IPR022643">
    <property type="entry name" value="De-COase2_C"/>
</dbReference>
<feature type="domain" description="Orn/DAP/Arg decarboxylase 2 C-terminal" evidence="7">
    <location>
        <begin position="119"/>
        <end position="225"/>
    </location>
</feature>
<dbReference type="Gene3D" id="2.40.37.10">
    <property type="entry name" value="Lyase, Ornithine Decarboxylase, Chain A, domain 1"/>
    <property type="match status" value="1"/>
</dbReference>
<dbReference type="OrthoDB" id="5034579at2759"/>
<dbReference type="PANTHER" id="PTHR11482">
    <property type="entry name" value="ARGININE/DIAMINOPIMELATE/ORNITHINE DECARBOXYLASE"/>
    <property type="match status" value="1"/>
</dbReference>
<dbReference type="EMBL" id="KZ505948">
    <property type="protein sequence ID" value="PKU42921.1"/>
    <property type="molecule type" value="Genomic_DNA"/>
</dbReference>
<gene>
    <name evidence="8" type="ORF">llap_6771</name>
</gene>
<evidence type="ECO:0000256" key="5">
    <source>
        <dbReference type="ARBA" id="ARBA00049127"/>
    </source>
</evidence>
<keyword evidence="2" id="KW-0210">Decarboxylase</keyword>
<dbReference type="PRINTS" id="PR01179">
    <property type="entry name" value="ODADCRBXLASE"/>
</dbReference>
<dbReference type="InterPro" id="IPR002433">
    <property type="entry name" value="Orn_de-COase"/>
</dbReference>
<keyword evidence="1" id="KW-0597">Phosphoprotein</keyword>
<dbReference type="SUPFAM" id="SSF50621">
    <property type="entry name" value="Alanine racemase C-terminal domain-like"/>
    <property type="match status" value="1"/>
</dbReference>
<organism evidence="8 9">
    <name type="scientific">Limosa lapponica baueri</name>
    <dbReference type="NCBI Taxonomy" id="1758121"/>
    <lineage>
        <taxon>Eukaryota</taxon>
        <taxon>Metazoa</taxon>
        <taxon>Chordata</taxon>
        <taxon>Craniata</taxon>
        <taxon>Vertebrata</taxon>
        <taxon>Euteleostomi</taxon>
        <taxon>Archelosauria</taxon>
        <taxon>Archosauria</taxon>
        <taxon>Dinosauria</taxon>
        <taxon>Saurischia</taxon>
        <taxon>Theropoda</taxon>
        <taxon>Coelurosauria</taxon>
        <taxon>Aves</taxon>
        <taxon>Neognathae</taxon>
        <taxon>Neoaves</taxon>
        <taxon>Charadriiformes</taxon>
        <taxon>Scolopacidae</taxon>
        <taxon>Limosa</taxon>
    </lineage>
</organism>
<evidence type="ECO:0000256" key="2">
    <source>
        <dbReference type="ARBA" id="ARBA00022793"/>
    </source>
</evidence>
<name>A0A2I0UA84_LIMLA</name>
<comment type="similarity">
    <text evidence="6">Belongs to the Orn/Lys/Arg decarboxylase class-II family.</text>
</comment>
<evidence type="ECO:0000256" key="6">
    <source>
        <dbReference type="RuleBase" id="RU003737"/>
    </source>
</evidence>
<dbReference type="GO" id="GO:0005737">
    <property type="term" value="C:cytoplasm"/>
    <property type="evidence" value="ECO:0007669"/>
    <property type="project" value="TreeGrafter"/>
</dbReference>
<dbReference type="PRINTS" id="PR01182">
    <property type="entry name" value="ORNDCRBXLASE"/>
</dbReference>
<evidence type="ECO:0000313" key="8">
    <source>
        <dbReference type="EMBL" id="PKU42921.1"/>
    </source>
</evidence>
<reference evidence="9" key="1">
    <citation type="submission" date="2017-11" db="EMBL/GenBank/DDBJ databases">
        <authorList>
            <person name="Lima N.C."/>
            <person name="Parody-Merino A.M."/>
            <person name="Battley P.F."/>
            <person name="Fidler A.E."/>
            <person name="Prosdocimi F."/>
        </authorList>
    </citation>
    <scope>NUCLEOTIDE SEQUENCE [LARGE SCALE GENOMIC DNA]</scope>
</reference>
<dbReference type="InterPro" id="IPR000183">
    <property type="entry name" value="Orn/DAP/Arg_de-COase"/>
</dbReference>
<keyword evidence="2" id="KW-0456">Lyase</keyword>
<dbReference type="InterPro" id="IPR029066">
    <property type="entry name" value="PLP-binding_barrel"/>
</dbReference>
<dbReference type="EC" id="4.1.1.17" evidence="4"/>
<dbReference type="Pfam" id="PF00278">
    <property type="entry name" value="Orn_DAP_Arg_deC"/>
    <property type="match status" value="1"/>
</dbReference>
<accession>A0A2I0UA84</accession>
<keyword evidence="9" id="KW-1185">Reference proteome</keyword>
<dbReference type="Gene3D" id="3.20.20.10">
    <property type="entry name" value="Alanine racemase"/>
    <property type="match status" value="1"/>
</dbReference>
<dbReference type="FunFam" id="2.40.37.10:FF:000005">
    <property type="entry name" value="Ornithine decarboxylase"/>
    <property type="match status" value="1"/>
</dbReference>
<evidence type="ECO:0000256" key="4">
    <source>
        <dbReference type="ARBA" id="ARBA00034138"/>
    </source>
</evidence>
<dbReference type="AlphaFoldDB" id="A0A2I0UA84"/>
<dbReference type="GO" id="GO:0033387">
    <property type="term" value="P:putrescine biosynthetic process from arginine, via ornithine"/>
    <property type="evidence" value="ECO:0007669"/>
    <property type="project" value="TreeGrafter"/>
</dbReference>
<dbReference type="PANTHER" id="PTHR11482:SF42">
    <property type="entry name" value="ORNITHINE DECARBOXYLASE"/>
    <property type="match status" value="1"/>
</dbReference>
<reference evidence="9" key="2">
    <citation type="submission" date="2017-12" db="EMBL/GenBank/DDBJ databases">
        <title>Genome sequence of the Bar-tailed Godwit (Limosa lapponica baueri).</title>
        <authorList>
            <person name="Lima N.C.B."/>
            <person name="Parody-Merino A.M."/>
            <person name="Battley P.F."/>
            <person name="Fidler A.E."/>
            <person name="Prosdocimi F."/>
        </authorList>
    </citation>
    <scope>NUCLEOTIDE SEQUENCE [LARGE SCALE GENOMIC DNA]</scope>
</reference>
<evidence type="ECO:0000313" key="9">
    <source>
        <dbReference type="Proteomes" id="UP000233556"/>
    </source>
</evidence>
<sequence length="279" mass="31119">MLYLLHSYECNESKGQVLPTRIRTRHGFRRVTKTLHPLSQGVVRGGTTCCIPAAGCSITRAELGFNMYLLDIGGGFPGSEDVKLKFEEITSVINPALDKYFPSDSGINIIAEPGRYYVASAFTLAVNIIAKKIVLKEQTGSDDEDDANDKTLMYYVNDGVYGSFNCILYDHAHVKPVLQKRPKPDDSCYSCSIWGPTCDGLDRIVERFNMPELQVGDWILFENMGAYTVAAASTFNGFQRPTIHYVMSRPAWLVIKYLDSSALLIWMTVVNSSWQLAVS</sequence>
<evidence type="ECO:0000256" key="1">
    <source>
        <dbReference type="ARBA" id="ARBA00022553"/>
    </source>
</evidence>
<comment type="pathway">
    <text evidence="3">Amine and polyamine biosynthesis; putrescine biosynthesis via L-ornithine pathway; putrescine from L-ornithine: step 1/1.</text>
</comment>